<evidence type="ECO:0000259" key="4">
    <source>
        <dbReference type="Pfam" id="PF00456"/>
    </source>
</evidence>
<dbReference type="PANTHER" id="PTHR47514">
    <property type="entry name" value="TRANSKETOLASE N-TERMINAL SECTION-RELATED"/>
    <property type="match status" value="1"/>
</dbReference>
<evidence type="ECO:0000313" key="6">
    <source>
        <dbReference type="Proteomes" id="UP000231192"/>
    </source>
</evidence>
<comment type="caution">
    <text evidence="5">The sequence shown here is derived from an EMBL/GenBank/DDBJ whole genome shotgun (WGS) entry which is preliminary data.</text>
</comment>
<dbReference type="CDD" id="cd02012">
    <property type="entry name" value="TPP_TK"/>
    <property type="match status" value="1"/>
</dbReference>
<evidence type="ECO:0000256" key="2">
    <source>
        <dbReference type="ARBA" id="ARBA00007131"/>
    </source>
</evidence>
<evidence type="ECO:0000256" key="3">
    <source>
        <dbReference type="ARBA" id="ARBA00023052"/>
    </source>
</evidence>
<dbReference type="EMBL" id="PFBK01000007">
    <property type="protein sequence ID" value="PIR83804.1"/>
    <property type="molecule type" value="Genomic_DNA"/>
</dbReference>
<name>A0A2H0UBK8_9BACT</name>
<protein>
    <submittedName>
        <fullName evidence="5">Transketolase</fullName>
    </submittedName>
</protein>
<comment type="cofactor">
    <cofactor evidence="1">
        <name>thiamine diphosphate</name>
        <dbReference type="ChEBI" id="CHEBI:58937"/>
    </cofactor>
</comment>
<evidence type="ECO:0000256" key="1">
    <source>
        <dbReference type="ARBA" id="ARBA00001964"/>
    </source>
</evidence>
<dbReference type="SUPFAM" id="SSF52518">
    <property type="entry name" value="Thiamin diphosphate-binding fold (THDP-binding)"/>
    <property type="match status" value="1"/>
</dbReference>
<reference evidence="6" key="1">
    <citation type="submission" date="2017-09" db="EMBL/GenBank/DDBJ databases">
        <title>Depth-based differentiation of microbial function through sediment-hosted aquifers and enrichment of novel symbionts in the deep terrestrial subsurface.</title>
        <authorList>
            <person name="Probst A.J."/>
            <person name="Ladd B."/>
            <person name="Jarett J.K."/>
            <person name="Geller-Mcgrath D.E."/>
            <person name="Sieber C.M.K."/>
            <person name="Emerson J.B."/>
            <person name="Anantharaman K."/>
            <person name="Thomas B.C."/>
            <person name="Malmstrom R."/>
            <person name="Stieglmeier M."/>
            <person name="Klingl A."/>
            <person name="Woyke T."/>
            <person name="Ryan C.M."/>
            <person name="Banfield J.F."/>
        </authorList>
    </citation>
    <scope>NUCLEOTIDE SEQUENCE [LARGE SCALE GENOMIC DNA]</scope>
</reference>
<dbReference type="Gene3D" id="3.40.50.970">
    <property type="match status" value="1"/>
</dbReference>
<proteinExistence type="inferred from homology"/>
<sequence length="281" mass="31444">MAIGDENVRHLEQKAFEIRKTVIEMLAEAKSGHTAGPLGMADIFAALYFHVLKHNPKDPMWEDRDRLFLSNGHITPVRYAAMAHAGYFPIEECMTLRKFGSRLQGHPEREKLPGVETTSGPLGSGLSQAAGYAYVARMDTKNFRVYCLTSDGEQQEGNTWEGAMFAGKYRLANLVQVMDRNNIQIEGTTEDVMSLEPMAEKYRAFNWHVIEIDGHNVRQFADACDEAAAIQEKPTLILANTIPGKGIKEMENDYTWHGKPPSKEEAKKFLAELEANATAHS</sequence>
<feature type="domain" description="Transketolase N-terminal" evidence="4">
    <location>
        <begin position="17"/>
        <end position="269"/>
    </location>
</feature>
<dbReference type="AlphaFoldDB" id="A0A2H0UBK8"/>
<comment type="similarity">
    <text evidence="2">Belongs to the transketolase family.</text>
</comment>
<dbReference type="Pfam" id="PF00456">
    <property type="entry name" value="Transketolase_N"/>
    <property type="match status" value="1"/>
</dbReference>
<accession>A0A2H0UBK8</accession>
<evidence type="ECO:0000313" key="5">
    <source>
        <dbReference type="EMBL" id="PIR83804.1"/>
    </source>
</evidence>
<dbReference type="PANTHER" id="PTHR47514:SF1">
    <property type="entry name" value="TRANSKETOLASE N-TERMINAL SECTION-RELATED"/>
    <property type="match status" value="1"/>
</dbReference>
<gene>
    <name evidence="5" type="ORF">COU18_02355</name>
</gene>
<dbReference type="InterPro" id="IPR029061">
    <property type="entry name" value="THDP-binding"/>
</dbReference>
<dbReference type="Proteomes" id="UP000231192">
    <property type="component" value="Unassembled WGS sequence"/>
</dbReference>
<dbReference type="InterPro" id="IPR005474">
    <property type="entry name" value="Transketolase_N"/>
</dbReference>
<organism evidence="5 6">
    <name type="scientific">Candidatus Kaiserbacteria bacterium CG10_big_fil_rev_8_21_14_0_10_51_14</name>
    <dbReference type="NCBI Taxonomy" id="1974610"/>
    <lineage>
        <taxon>Bacteria</taxon>
        <taxon>Candidatus Kaiseribacteriota</taxon>
    </lineage>
</organism>
<keyword evidence="3" id="KW-0786">Thiamine pyrophosphate</keyword>